<reference evidence="1 2" key="1">
    <citation type="journal article" date="2007" name="PLoS ONE">
        <title>Analysis of the neurotoxin complex genes in Clostridium botulinum A1-A4 and B1 strains: BoNT/A3, /Ba4 and /B1 clusters are located within plasmids.</title>
        <authorList>
            <person name="Smith T.J."/>
            <person name="Hill K.K."/>
            <person name="Foley B.T."/>
            <person name="Detter J.C."/>
            <person name="Munk A.C."/>
            <person name="Bruce D.C."/>
            <person name="Doggett N.A."/>
            <person name="Smith L.A."/>
            <person name="Marks J.D."/>
            <person name="Xie G."/>
            <person name="Brettin T.S."/>
        </authorList>
    </citation>
    <scope>NUCLEOTIDE SEQUENCE [LARGE SCALE GENOMIC DNA]</scope>
    <source>
        <strain evidence="2">Okra / Type B1</strain>
    </source>
</reference>
<dbReference type="AlphaFoldDB" id="B1IL40"/>
<accession>B1IL40</accession>
<dbReference type="Proteomes" id="UP000008541">
    <property type="component" value="Chromosome"/>
</dbReference>
<sequence length="125" mass="13982">MSLKADIEKTFLDNTNYANPSQAVNQASSLNALSGDLYTDSKRFIYEILQNADDSSQNSEAVKVWIKILGDNLVVAHSGKPFTTRDLQGICNVNNGTKKSDLTKTGYKGIGFKFGNFFRRNYFRI</sequence>
<dbReference type="PANTHER" id="PTHR32387">
    <property type="entry name" value="WU:FJ29H11"/>
    <property type="match status" value="1"/>
</dbReference>
<evidence type="ECO:0000313" key="2">
    <source>
        <dbReference type="Proteomes" id="UP000008541"/>
    </source>
</evidence>
<dbReference type="SUPFAM" id="SSF55874">
    <property type="entry name" value="ATPase domain of HSP90 chaperone/DNA topoisomerase II/histidine kinase"/>
    <property type="match status" value="1"/>
</dbReference>
<proteinExistence type="predicted"/>
<dbReference type="RefSeq" id="WP_003404624.1">
    <property type="nucleotide sequence ID" value="NC_010516.1"/>
</dbReference>
<dbReference type="KEGG" id="cbb:CLD_1684"/>
<evidence type="ECO:0000313" key="1">
    <source>
        <dbReference type="EMBL" id="ACA46862.1"/>
    </source>
</evidence>
<dbReference type="NCBIfam" id="NF047352">
    <property type="entry name" value="P_loop_sacsin"/>
    <property type="match status" value="1"/>
</dbReference>
<dbReference type="PANTHER" id="PTHR32387:SF0">
    <property type="entry name" value="PROTEIN NO VEIN"/>
    <property type="match status" value="1"/>
</dbReference>
<dbReference type="Gene3D" id="3.30.565.10">
    <property type="entry name" value="Histidine kinase-like ATPase, C-terminal domain"/>
    <property type="match status" value="1"/>
</dbReference>
<gene>
    <name evidence="1" type="ordered locus">CLD_1684</name>
</gene>
<dbReference type="EMBL" id="CP000939">
    <property type="protein sequence ID" value="ACA46862.1"/>
    <property type="molecule type" value="Genomic_DNA"/>
</dbReference>
<dbReference type="InterPro" id="IPR052957">
    <property type="entry name" value="Auxin_embryo_med"/>
</dbReference>
<organism evidence="1 2">
    <name type="scientific">Clostridium botulinum (strain Okra / Type B1)</name>
    <dbReference type="NCBI Taxonomy" id="498213"/>
    <lineage>
        <taxon>Bacteria</taxon>
        <taxon>Bacillati</taxon>
        <taxon>Bacillota</taxon>
        <taxon>Clostridia</taxon>
        <taxon>Eubacteriales</taxon>
        <taxon>Clostridiaceae</taxon>
        <taxon>Clostridium</taxon>
    </lineage>
</organism>
<dbReference type="InterPro" id="IPR036890">
    <property type="entry name" value="HATPase_C_sf"/>
</dbReference>
<name>B1IL40_CLOBK</name>
<dbReference type="HOGENOM" id="CLU_1988725_0_0_9"/>
<protein>
    <submittedName>
        <fullName evidence="1">Putative transcriptional regulator</fullName>
    </submittedName>
</protein>